<evidence type="ECO:0000313" key="9">
    <source>
        <dbReference type="EMBL" id="TXB66504.1"/>
    </source>
</evidence>
<dbReference type="GO" id="GO:0070006">
    <property type="term" value="F:metalloaminopeptidase activity"/>
    <property type="evidence" value="ECO:0007669"/>
    <property type="project" value="UniProtKB-UniRule"/>
</dbReference>
<organism evidence="9 10">
    <name type="scientific">Phaeodactylibacter luteus</name>
    <dbReference type="NCBI Taxonomy" id="1564516"/>
    <lineage>
        <taxon>Bacteria</taxon>
        <taxon>Pseudomonadati</taxon>
        <taxon>Bacteroidota</taxon>
        <taxon>Saprospiria</taxon>
        <taxon>Saprospirales</taxon>
        <taxon>Haliscomenobacteraceae</taxon>
        <taxon>Phaeodactylibacter</taxon>
    </lineage>
</organism>
<dbReference type="RefSeq" id="WP_147166293.1">
    <property type="nucleotide sequence ID" value="NZ_VOOR01000007.1"/>
</dbReference>
<dbReference type="EC" id="3.4.11.18" evidence="6 7"/>
<feature type="binding site" evidence="6">
    <location>
        <position position="94"/>
    </location>
    <ligand>
        <name>a divalent metal cation</name>
        <dbReference type="ChEBI" id="CHEBI:60240"/>
        <label>1</label>
    </ligand>
</feature>
<comment type="subunit">
    <text evidence="6">Monomer.</text>
</comment>
<dbReference type="Gene3D" id="3.90.230.10">
    <property type="entry name" value="Creatinase/methionine aminopeptidase superfamily"/>
    <property type="match status" value="1"/>
</dbReference>
<keyword evidence="4 6" id="KW-0479">Metal-binding</keyword>
<dbReference type="InterPro" id="IPR000994">
    <property type="entry name" value="Pept_M24"/>
</dbReference>
<dbReference type="PANTHER" id="PTHR43330">
    <property type="entry name" value="METHIONINE AMINOPEPTIDASE"/>
    <property type="match status" value="1"/>
</dbReference>
<feature type="binding site" evidence="6">
    <location>
        <position position="202"/>
    </location>
    <ligand>
        <name>a divalent metal cation</name>
        <dbReference type="ChEBI" id="CHEBI:60240"/>
        <label>2</label>
        <note>catalytic</note>
    </ligand>
</feature>
<dbReference type="PRINTS" id="PR00599">
    <property type="entry name" value="MAPEPTIDASE"/>
</dbReference>
<comment type="function">
    <text evidence="1 6">Removes the N-terminal methionine from nascent proteins. The N-terminal methionine is often cleaved when the second residue in the primary sequence is small and uncharged (Met-Ala-, Cys, Gly, Pro, Ser, Thr, or Val). Requires deformylation of the N(alpha)-formylated initiator methionine before it can be hydrolyzed.</text>
</comment>
<evidence type="ECO:0000256" key="7">
    <source>
        <dbReference type="RuleBase" id="RU003653"/>
    </source>
</evidence>
<evidence type="ECO:0000256" key="6">
    <source>
        <dbReference type="HAMAP-Rule" id="MF_01974"/>
    </source>
</evidence>
<proteinExistence type="inferred from homology"/>
<evidence type="ECO:0000256" key="4">
    <source>
        <dbReference type="ARBA" id="ARBA00022723"/>
    </source>
</evidence>
<dbReference type="GO" id="GO:0046872">
    <property type="term" value="F:metal ion binding"/>
    <property type="evidence" value="ECO:0007669"/>
    <property type="project" value="UniProtKB-UniRule"/>
</dbReference>
<feature type="binding site" evidence="6">
    <location>
        <position position="233"/>
    </location>
    <ligand>
        <name>a divalent metal cation</name>
        <dbReference type="ChEBI" id="CHEBI:60240"/>
        <label>2</label>
        <note>catalytic</note>
    </ligand>
</feature>
<keyword evidence="10" id="KW-1185">Reference proteome</keyword>
<protein>
    <recommendedName>
        <fullName evidence="6 7">Methionine aminopeptidase</fullName>
        <shortName evidence="6">MAP</shortName>
        <shortName evidence="6">MetAP</shortName>
        <ecNumber evidence="6 7">3.4.11.18</ecNumber>
    </recommendedName>
    <alternativeName>
        <fullName evidence="6">Peptidase M</fullName>
    </alternativeName>
</protein>
<dbReference type="HAMAP" id="MF_01974">
    <property type="entry name" value="MetAP_1"/>
    <property type="match status" value="1"/>
</dbReference>
<comment type="similarity">
    <text evidence="6">Belongs to the peptidase M24A family. Methionine aminopeptidase type 1 subfamily.</text>
</comment>
<comment type="cofactor">
    <cofactor evidence="6">
        <name>Co(2+)</name>
        <dbReference type="ChEBI" id="CHEBI:48828"/>
    </cofactor>
    <cofactor evidence="6">
        <name>Zn(2+)</name>
        <dbReference type="ChEBI" id="CHEBI:29105"/>
    </cofactor>
    <cofactor evidence="6">
        <name>Mn(2+)</name>
        <dbReference type="ChEBI" id="CHEBI:29035"/>
    </cofactor>
    <cofactor evidence="6">
        <name>Fe(2+)</name>
        <dbReference type="ChEBI" id="CHEBI:29033"/>
    </cofactor>
    <text evidence="6">Binds 2 divalent metal cations per subunit. Has a high-affinity and a low affinity metal-binding site. The true nature of the physiological cofactor is under debate. The enzyme is active with cobalt, zinc, manganese or divalent iron ions. Most likely, methionine aminopeptidases function as mononuclear Fe(2+)-metalloproteases under physiological conditions, and the catalytically relevant metal-binding site has been assigned to the histidine-containing high-affinity site.</text>
</comment>
<gene>
    <name evidence="6 9" type="primary">map</name>
    <name evidence="9" type="ORF">FRY97_04755</name>
</gene>
<feature type="binding site" evidence="6">
    <location>
        <position position="105"/>
    </location>
    <ligand>
        <name>a divalent metal cation</name>
        <dbReference type="ChEBI" id="CHEBI:60240"/>
        <label>2</label>
        <note>catalytic</note>
    </ligand>
</feature>
<reference evidence="9 10" key="1">
    <citation type="submission" date="2019-08" db="EMBL/GenBank/DDBJ databases">
        <title>Genome of Phaeodactylibacter luteus.</title>
        <authorList>
            <person name="Bowman J.P."/>
        </authorList>
    </citation>
    <scope>NUCLEOTIDE SEQUENCE [LARGE SCALE GENOMIC DNA]</scope>
    <source>
        <strain evidence="9 10">KCTC 42180</strain>
    </source>
</reference>
<dbReference type="InterPro" id="IPR036005">
    <property type="entry name" value="Creatinase/aminopeptidase-like"/>
</dbReference>
<evidence type="ECO:0000256" key="3">
    <source>
        <dbReference type="ARBA" id="ARBA00022670"/>
    </source>
</evidence>
<comment type="caution">
    <text evidence="9">The sequence shown here is derived from an EMBL/GenBank/DDBJ whole genome shotgun (WGS) entry which is preliminary data.</text>
</comment>
<evidence type="ECO:0000256" key="1">
    <source>
        <dbReference type="ARBA" id="ARBA00002521"/>
    </source>
</evidence>
<dbReference type="CDD" id="cd01086">
    <property type="entry name" value="MetAP1"/>
    <property type="match status" value="1"/>
</dbReference>
<evidence type="ECO:0000259" key="8">
    <source>
        <dbReference type="Pfam" id="PF00557"/>
    </source>
</evidence>
<feature type="domain" description="Peptidase M24" evidence="8">
    <location>
        <begin position="10"/>
        <end position="240"/>
    </location>
</feature>
<evidence type="ECO:0000256" key="2">
    <source>
        <dbReference type="ARBA" id="ARBA00022438"/>
    </source>
</evidence>
<dbReference type="AlphaFoldDB" id="A0A5C6RWQ5"/>
<dbReference type="GO" id="GO:0006508">
    <property type="term" value="P:proteolysis"/>
    <property type="evidence" value="ECO:0007669"/>
    <property type="project" value="UniProtKB-KW"/>
</dbReference>
<feature type="binding site" evidence="6">
    <location>
        <position position="233"/>
    </location>
    <ligand>
        <name>a divalent metal cation</name>
        <dbReference type="ChEBI" id="CHEBI:60240"/>
        <label>1</label>
    </ligand>
</feature>
<dbReference type="PANTHER" id="PTHR43330:SF13">
    <property type="entry name" value="METHIONINE AMINOPEPTIDASE 2"/>
    <property type="match status" value="1"/>
</dbReference>
<accession>A0A5C6RWQ5</accession>
<dbReference type="InterPro" id="IPR002467">
    <property type="entry name" value="Pept_M24A_MAP1"/>
</dbReference>
<keyword evidence="2 6" id="KW-0031">Aminopeptidase</keyword>
<sequence length="255" mass="27813">MYVATLEDLEGMKRAGEAVAQTLRQMQAFAQPGMSTLELDEYGRRLLEGFGADPAPSRDYGFPGCACICVNEEACHGIPTAEKILKEGDLVNIDVSAAVDGYYGDNGGSFILGKDLQNLGGLVQASMDILRLAIPRAKHGVRIADLGAYIEQEAKKRGLRVIRNLCGHGIGRSLHESPEEVPCFRDVYNTDVLQAGTAIALETFISTQSEYVYELEDGWTMVGEDGGFIAQHEHTLLITEDFPVVLTRNNGIPYQ</sequence>
<comment type="catalytic activity">
    <reaction evidence="6 7">
        <text>Release of N-terminal amino acids, preferentially methionine, from peptides and arylamides.</text>
        <dbReference type="EC" id="3.4.11.18"/>
    </reaction>
</comment>
<keyword evidence="3 6" id="KW-0645">Protease</keyword>
<dbReference type="InterPro" id="IPR001714">
    <property type="entry name" value="Pept_M24_MAP"/>
</dbReference>
<feature type="binding site" evidence="6">
    <location>
        <position position="105"/>
    </location>
    <ligand>
        <name>a divalent metal cation</name>
        <dbReference type="ChEBI" id="CHEBI:60240"/>
        <label>1</label>
    </ligand>
</feature>
<dbReference type="SUPFAM" id="SSF55920">
    <property type="entry name" value="Creatinase/aminopeptidase"/>
    <property type="match status" value="1"/>
</dbReference>
<evidence type="ECO:0000256" key="5">
    <source>
        <dbReference type="ARBA" id="ARBA00022801"/>
    </source>
</evidence>
<evidence type="ECO:0000313" key="10">
    <source>
        <dbReference type="Proteomes" id="UP000321580"/>
    </source>
</evidence>
<dbReference type="GO" id="GO:0004239">
    <property type="term" value="F:initiator methionyl aminopeptidase activity"/>
    <property type="evidence" value="ECO:0007669"/>
    <property type="project" value="UniProtKB-UniRule"/>
</dbReference>
<feature type="binding site" evidence="6">
    <location>
        <position position="168"/>
    </location>
    <ligand>
        <name>a divalent metal cation</name>
        <dbReference type="ChEBI" id="CHEBI:60240"/>
        <label>2</label>
        <note>catalytic</note>
    </ligand>
</feature>
<dbReference type="Proteomes" id="UP000321580">
    <property type="component" value="Unassembled WGS sequence"/>
</dbReference>
<feature type="binding site" evidence="6">
    <location>
        <position position="175"/>
    </location>
    <ligand>
        <name>substrate</name>
    </ligand>
</feature>
<dbReference type="OrthoDB" id="9802055at2"/>
<keyword evidence="5 6" id="KW-0378">Hydrolase</keyword>
<dbReference type="EMBL" id="VOOR01000007">
    <property type="protein sequence ID" value="TXB66504.1"/>
    <property type="molecule type" value="Genomic_DNA"/>
</dbReference>
<name>A0A5C6RWQ5_9BACT</name>
<feature type="binding site" evidence="6">
    <location>
        <position position="76"/>
    </location>
    <ligand>
        <name>substrate</name>
    </ligand>
</feature>
<dbReference type="NCBIfam" id="TIGR00500">
    <property type="entry name" value="met_pdase_I"/>
    <property type="match status" value="1"/>
</dbReference>
<dbReference type="Pfam" id="PF00557">
    <property type="entry name" value="Peptidase_M24"/>
    <property type="match status" value="1"/>
</dbReference>